<reference evidence="1" key="1">
    <citation type="submission" date="2014-11" db="EMBL/GenBank/DDBJ databases">
        <authorList>
            <person name="Amaro Gonzalez C."/>
        </authorList>
    </citation>
    <scope>NUCLEOTIDE SEQUENCE</scope>
</reference>
<proteinExistence type="predicted"/>
<protein>
    <submittedName>
        <fullName evidence="1">Uncharacterized protein</fullName>
    </submittedName>
</protein>
<dbReference type="AlphaFoldDB" id="A0A0E9W7R9"/>
<dbReference type="EMBL" id="GBXM01022158">
    <property type="protein sequence ID" value="JAH86419.1"/>
    <property type="molecule type" value="Transcribed_RNA"/>
</dbReference>
<organism evidence="1">
    <name type="scientific">Anguilla anguilla</name>
    <name type="common">European freshwater eel</name>
    <name type="synonym">Muraena anguilla</name>
    <dbReference type="NCBI Taxonomy" id="7936"/>
    <lineage>
        <taxon>Eukaryota</taxon>
        <taxon>Metazoa</taxon>
        <taxon>Chordata</taxon>
        <taxon>Craniata</taxon>
        <taxon>Vertebrata</taxon>
        <taxon>Euteleostomi</taxon>
        <taxon>Actinopterygii</taxon>
        <taxon>Neopterygii</taxon>
        <taxon>Teleostei</taxon>
        <taxon>Anguilliformes</taxon>
        <taxon>Anguillidae</taxon>
        <taxon>Anguilla</taxon>
    </lineage>
</organism>
<accession>A0A0E9W7R9</accession>
<name>A0A0E9W7R9_ANGAN</name>
<reference evidence="1" key="2">
    <citation type="journal article" date="2015" name="Fish Shellfish Immunol.">
        <title>Early steps in the European eel (Anguilla anguilla)-Vibrio vulnificus interaction in the gills: Role of the RtxA13 toxin.</title>
        <authorList>
            <person name="Callol A."/>
            <person name="Pajuelo D."/>
            <person name="Ebbesson L."/>
            <person name="Teles M."/>
            <person name="MacKenzie S."/>
            <person name="Amaro C."/>
        </authorList>
    </citation>
    <scope>NUCLEOTIDE SEQUENCE</scope>
</reference>
<evidence type="ECO:0000313" key="1">
    <source>
        <dbReference type="EMBL" id="JAH86419.1"/>
    </source>
</evidence>
<sequence>MGGNCHYSAVSFRSMAGPDGRLTECLVLDFISAIESSTCSDANC</sequence>